<dbReference type="SUPFAM" id="SSF52218">
    <property type="entry name" value="Flavoproteins"/>
    <property type="match status" value="1"/>
</dbReference>
<protein>
    <submittedName>
        <fullName evidence="2">NAD(P)H-dependent oxidoreductase</fullName>
    </submittedName>
</protein>
<comment type="caution">
    <text evidence="2">The sequence shown here is derived from an EMBL/GenBank/DDBJ whole genome shotgun (WGS) entry which is preliminary data.</text>
</comment>
<dbReference type="InterPro" id="IPR050712">
    <property type="entry name" value="NAD(P)H-dep_reductase"/>
</dbReference>
<dbReference type="RefSeq" id="WP_193780877.1">
    <property type="nucleotide sequence ID" value="NZ_JADDOJ010000047.1"/>
</dbReference>
<dbReference type="EMBL" id="JADDOJ010000047">
    <property type="protein sequence ID" value="MBE7941336.1"/>
    <property type="molecule type" value="Genomic_DNA"/>
</dbReference>
<proteinExistence type="predicted"/>
<name>A0ABR9SG60_9BURK</name>
<dbReference type="Gene3D" id="3.40.50.360">
    <property type="match status" value="1"/>
</dbReference>
<feature type="domain" description="NADPH-dependent FMN reductase-like" evidence="1">
    <location>
        <begin position="4"/>
        <end position="148"/>
    </location>
</feature>
<evidence type="ECO:0000259" key="1">
    <source>
        <dbReference type="Pfam" id="PF03358"/>
    </source>
</evidence>
<keyword evidence="3" id="KW-1185">Reference proteome</keyword>
<sequence>MSTTRIAVLIGSLRADSLNRKLALALAGLAPQDVHFEHLRIDDLPLYNQDHEGNPPESVKRLKAGIAAAQGVLFVTPEYNRSIPGVLKNAIDHASRPYGQSAWAGKPAGVIGISGGAIGTALAQQHLRNILSYLDMPTLGQPEAFIQSKEGLLDDQGRIGVDATRQFLQGWVDRYLAWVRKHAQA</sequence>
<dbReference type="Pfam" id="PF03358">
    <property type="entry name" value="FMN_red"/>
    <property type="match status" value="1"/>
</dbReference>
<evidence type="ECO:0000313" key="3">
    <source>
        <dbReference type="Proteomes" id="UP000715965"/>
    </source>
</evidence>
<evidence type="ECO:0000313" key="2">
    <source>
        <dbReference type="EMBL" id="MBE7941336.1"/>
    </source>
</evidence>
<dbReference type="Proteomes" id="UP000715965">
    <property type="component" value="Unassembled WGS sequence"/>
</dbReference>
<dbReference type="InterPro" id="IPR005025">
    <property type="entry name" value="FMN_Rdtase-like_dom"/>
</dbReference>
<organism evidence="2 3">
    <name type="scientific">Ramlibacter aquaticus</name>
    <dbReference type="NCBI Taxonomy" id="2780094"/>
    <lineage>
        <taxon>Bacteria</taxon>
        <taxon>Pseudomonadati</taxon>
        <taxon>Pseudomonadota</taxon>
        <taxon>Betaproteobacteria</taxon>
        <taxon>Burkholderiales</taxon>
        <taxon>Comamonadaceae</taxon>
        <taxon>Ramlibacter</taxon>
    </lineage>
</organism>
<dbReference type="PANTHER" id="PTHR30543:SF21">
    <property type="entry name" value="NAD(P)H-DEPENDENT FMN REDUCTASE LOT6"/>
    <property type="match status" value="1"/>
</dbReference>
<dbReference type="PANTHER" id="PTHR30543">
    <property type="entry name" value="CHROMATE REDUCTASE"/>
    <property type="match status" value="1"/>
</dbReference>
<accession>A0ABR9SG60</accession>
<gene>
    <name evidence="2" type="ORF">IM725_12215</name>
</gene>
<dbReference type="InterPro" id="IPR029039">
    <property type="entry name" value="Flavoprotein-like_sf"/>
</dbReference>
<reference evidence="2 3" key="1">
    <citation type="submission" date="2020-10" db="EMBL/GenBank/DDBJ databases">
        <title>Draft genome of Ramlibacter aquaticus LMG 30558.</title>
        <authorList>
            <person name="Props R."/>
        </authorList>
    </citation>
    <scope>NUCLEOTIDE SEQUENCE [LARGE SCALE GENOMIC DNA]</scope>
    <source>
        <strain evidence="2 3">LMG 30558</strain>
    </source>
</reference>